<dbReference type="Proteomes" id="UP000887013">
    <property type="component" value="Unassembled WGS sequence"/>
</dbReference>
<evidence type="ECO:0000256" key="1">
    <source>
        <dbReference type="SAM" id="MobiDB-lite"/>
    </source>
</evidence>
<protein>
    <submittedName>
        <fullName evidence="2">Uncharacterized protein</fullName>
    </submittedName>
</protein>
<accession>A0A8X6TBD3</accession>
<organism evidence="2 3">
    <name type="scientific">Nephila pilipes</name>
    <name type="common">Giant wood spider</name>
    <name type="synonym">Nephila maculata</name>
    <dbReference type="NCBI Taxonomy" id="299642"/>
    <lineage>
        <taxon>Eukaryota</taxon>
        <taxon>Metazoa</taxon>
        <taxon>Ecdysozoa</taxon>
        <taxon>Arthropoda</taxon>
        <taxon>Chelicerata</taxon>
        <taxon>Arachnida</taxon>
        <taxon>Araneae</taxon>
        <taxon>Araneomorphae</taxon>
        <taxon>Entelegynae</taxon>
        <taxon>Araneoidea</taxon>
        <taxon>Nephilidae</taxon>
        <taxon>Nephila</taxon>
    </lineage>
</organism>
<evidence type="ECO:0000313" key="2">
    <source>
        <dbReference type="EMBL" id="GFS90069.1"/>
    </source>
</evidence>
<comment type="caution">
    <text evidence="2">The sequence shown here is derived from an EMBL/GenBank/DDBJ whole genome shotgun (WGS) entry which is preliminary data.</text>
</comment>
<dbReference type="EMBL" id="BMAW01004634">
    <property type="protein sequence ID" value="GFS90069.1"/>
    <property type="molecule type" value="Genomic_DNA"/>
</dbReference>
<name>A0A8X6TBD3_NEPPI</name>
<feature type="compositionally biased region" description="Basic residues" evidence="1">
    <location>
        <begin position="47"/>
        <end position="58"/>
    </location>
</feature>
<evidence type="ECO:0000313" key="3">
    <source>
        <dbReference type="Proteomes" id="UP000887013"/>
    </source>
</evidence>
<gene>
    <name evidence="2" type="ORF">NPIL_319391</name>
</gene>
<keyword evidence="3" id="KW-1185">Reference proteome</keyword>
<dbReference type="AlphaFoldDB" id="A0A8X6TBD3"/>
<proteinExistence type="predicted"/>
<reference evidence="2" key="1">
    <citation type="submission" date="2020-08" db="EMBL/GenBank/DDBJ databases">
        <title>Multicomponent nature underlies the extraordinary mechanical properties of spider dragline silk.</title>
        <authorList>
            <person name="Kono N."/>
            <person name="Nakamura H."/>
            <person name="Mori M."/>
            <person name="Yoshida Y."/>
            <person name="Ohtoshi R."/>
            <person name="Malay A.D."/>
            <person name="Moran D.A.P."/>
            <person name="Tomita M."/>
            <person name="Numata K."/>
            <person name="Arakawa K."/>
        </authorList>
    </citation>
    <scope>NUCLEOTIDE SEQUENCE</scope>
</reference>
<feature type="region of interest" description="Disordered" evidence="1">
    <location>
        <begin position="37"/>
        <end position="68"/>
    </location>
</feature>
<sequence length="68" mass="7588">MEGKADRDSMIGFLLSEHEKESSDLSHGFIFYSSRSTSLVPPDSGRVPRRRRSAHGLNRRGGTHETGM</sequence>